<dbReference type="Pfam" id="PF17100">
    <property type="entry name" value="NACHT_N"/>
    <property type="match status" value="1"/>
</dbReference>
<organism evidence="2 3">
    <name type="scientific">Penicillium thymicola</name>
    <dbReference type="NCBI Taxonomy" id="293382"/>
    <lineage>
        <taxon>Eukaryota</taxon>
        <taxon>Fungi</taxon>
        <taxon>Dikarya</taxon>
        <taxon>Ascomycota</taxon>
        <taxon>Pezizomycotina</taxon>
        <taxon>Eurotiomycetes</taxon>
        <taxon>Eurotiomycetidae</taxon>
        <taxon>Eurotiales</taxon>
        <taxon>Aspergillaceae</taxon>
        <taxon>Penicillium</taxon>
    </lineage>
</organism>
<gene>
    <name evidence="2" type="ORF">VN97_g4067</name>
</gene>
<keyword evidence="3" id="KW-1185">Reference proteome</keyword>
<accession>A0AAI9TLC0</accession>
<feature type="domain" description="NWD NACHT-NTPase N-terminal" evidence="1">
    <location>
        <begin position="36"/>
        <end position="184"/>
    </location>
</feature>
<dbReference type="EMBL" id="LACB01000091">
    <property type="protein sequence ID" value="KAJ9489216.1"/>
    <property type="molecule type" value="Genomic_DNA"/>
</dbReference>
<comment type="caution">
    <text evidence="2">The sequence shown here is derived from an EMBL/GenBank/DDBJ whole genome shotgun (WGS) entry which is preliminary data.</text>
</comment>
<reference evidence="2" key="2">
    <citation type="journal article" date="2016" name="Fungal Biol.">
        <title>Ochratoxin A production by Penicillium thymicola.</title>
        <authorList>
            <person name="Nguyen H.D.T."/>
            <person name="McMullin D.R."/>
            <person name="Ponomareva E."/>
            <person name="Riley R."/>
            <person name="Pomraning K.R."/>
            <person name="Baker S.E."/>
            <person name="Seifert K.A."/>
        </authorList>
    </citation>
    <scope>NUCLEOTIDE SEQUENCE</scope>
    <source>
        <strain evidence="2">DAOM 180753</strain>
    </source>
</reference>
<dbReference type="Proteomes" id="UP001227192">
    <property type="component" value="Unassembled WGS sequence"/>
</dbReference>
<reference evidence="2" key="1">
    <citation type="submission" date="2015-06" db="EMBL/GenBank/DDBJ databases">
        <authorList>
            <person name="Nguyen H."/>
        </authorList>
    </citation>
    <scope>NUCLEOTIDE SEQUENCE</scope>
    <source>
        <strain evidence="2">DAOM 180753</strain>
    </source>
</reference>
<evidence type="ECO:0000313" key="3">
    <source>
        <dbReference type="Proteomes" id="UP001227192"/>
    </source>
</evidence>
<proteinExistence type="predicted"/>
<dbReference type="InterPro" id="IPR031359">
    <property type="entry name" value="NACHT_N"/>
</dbReference>
<sequence length="309" mass="35066">MHIKTQSLWMTAKAKLDKVDQKLLDFDSDDGIKRTQQNELDILESLERTTREAYNTCIHKRWQITIPGKGKKIIIRDLLSKVAHWVELFKLVGDQAVQYDPVHAALPWAGARFLLQIAINDFSKFDFVVQGAERIARMTARYRIIEQIYSQKGSAASEQLEDAIVRVYGSILKYLVEAKRYFEHQTGGELILPVSIIAGESSQSLVRLLKSGLLGQNDFQELLEKMEADEKLVDRCTSLVQGEMNKDIASHLVALSLEMETFHSLRDTLNRMAEPISQVSFQLNKFEDHLDSIHAATTDVGLVVYSTLS</sequence>
<evidence type="ECO:0000313" key="2">
    <source>
        <dbReference type="EMBL" id="KAJ9489216.1"/>
    </source>
</evidence>
<name>A0AAI9TLC0_PENTH</name>
<dbReference type="AlphaFoldDB" id="A0AAI9TLC0"/>
<protein>
    <recommendedName>
        <fullName evidence="1">NWD NACHT-NTPase N-terminal domain-containing protein</fullName>
    </recommendedName>
</protein>
<evidence type="ECO:0000259" key="1">
    <source>
        <dbReference type="Pfam" id="PF17100"/>
    </source>
</evidence>